<dbReference type="PRINTS" id="PR01210">
    <property type="entry name" value="GGTRANSPTASE"/>
</dbReference>
<gene>
    <name evidence="1" type="ORF">WJX74_004413</name>
</gene>
<dbReference type="Gene3D" id="3.60.20.40">
    <property type="match status" value="1"/>
</dbReference>
<keyword evidence="2" id="KW-1185">Reference proteome</keyword>
<dbReference type="PANTHER" id="PTHR43881:SF1">
    <property type="entry name" value="GAMMA-GLUTAMYLTRANSPEPTIDASE (AFU_ORTHOLOGUE AFUA_4G13580)"/>
    <property type="match status" value="1"/>
</dbReference>
<comment type="caution">
    <text evidence="1">The sequence shown here is derived from an EMBL/GenBank/DDBJ whole genome shotgun (WGS) entry which is preliminary data.</text>
</comment>
<dbReference type="Gene3D" id="1.10.246.130">
    <property type="match status" value="1"/>
</dbReference>
<name>A0AAW1S7A1_9CHLO</name>
<organism evidence="1 2">
    <name type="scientific">Apatococcus lobatus</name>
    <dbReference type="NCBI Taxonomy" id="904363"/>
    <lineage>
        <taxon>Eukaryota</taxon>
        <taxon>Viridiplantae</taxon>
        <taxon>Chlorophyta</taxon>
        <taxon>core chlorophytes</taxon>
        <taxon>Trebouxiophyceae</taxon>
        <taxon>Chlorellales</taxon>
        <taxon>Chlorellaceae</taxon>
        <taxon>Apatococcus</taxon>
    </lineage>
</organism>
<dbReference type="Pfam" id="PF01019">
    <property type="entry name" value="G_glu_transpept"/>
    <property type="match status" value="1"/>
</dbReference>
<dbReference type="EMBL" id="JALJOS010000003">
    <property type="protein sequence ID" value="KAK9841353.1"/>
    <property type="molecule type" value="Genomic_DNA"/>
</dbReference>
<dbReference type="InterPro" id="IPR043138">
    <property type="entry name" value="GGT_lsub"/>
</dbReference>
<dbReference type="InterPro" id="IPR043137">
    <property type="entry name" value="GGT_ssub_C"/>
</dbReference>
<dbReference type="InterPro" id="IPR052896">
    <property type="entry name" value="GGT-like_enzyme"/>
</dbReference>
<evidence type="ECO:0000313" key="2">
    <source>
        <dbReference type="Proteomes" id="UP001438707"/>
    </source>
</evidence>
<protein>
    <recommendedName>
        <fullName evidence="3">Gamma-glutamyltransferase</fullName>
    </recommendedName>
</protein>
<sequence>MELYEAVQRAGFTGGDISTLKDMISPLPELPPEAPHPDELPSEAWQRSRLGAIADQLLAWPCLPSMQHMHRLKLVRGRVRSFQLSTAVVCHSKPALVRPSCPSGARAMADLRQEKDEAQADVWEAKREDRQRHIPKYHSRRSPVLGVRGMVSSSQSLASEAGMRILQQGGSAADAAVAIAAALNVVEPCCTGIGGDAFCLYFDAATKKVSALMGNGRSPEALNLGTVRARGVTGNELPVLSGLTVTVPGTAMAWEDTLHSFGRLPMDQVLAPAIELAEHGFPVAPVAAHLWNAEVAALKRLGRQLGAAMLQPDGSAPKAGQIQRNPDLAATLRTVAEKGAKAGFYSGRIAEAIVKAVQEHGGVMTTGDLHHHHTEICDPITTTYRGYHVYEVPPPTAGIAALMAFNLLDADHDLVRHPWGSAGHLHACIEAMRLSFADTLKYNADPAVEPVPIAELLDKQNAAQQWSQVFSPSQAATAEPGRLPAQGTQGDTCYFTAVDGQGNGCSFIQSNYIGFGTGIVPEGCGFTLQNRGHNFCLDPSHPNCIAPRKRPYHTIIPGIATDQQGELYATFGVMGDFMQPQGHLQVLTNLIDYSMEPQASLDMPRWRLDGIDLFVGHPSVAQSRVLMEEGFDPEVIEELRSKGHEITPNLAGFKRTQKFGRGQIIQRNARTGVLWGGADPRTDSQALAW</sequence>
<dbReference type="PANTHER" id="PTHR43881">
    <property type="entry name" value="GAMMA-GLUTAMYLTRANSPEPTIDASE (AFU_ORTHOLOGUE AFUA_4G13580)"/>
    <property type="match status" value="1"/>
</dbReference>
<proteinExistence type="predicted"/>
<dbReference type="Proteomes" id="UP001438707">
    <property type="component" value="Unassembled WGS sequence"/>
</dbReference>
<dbReference type="SUPFAM" id="SSF56235">
    <property type="entry name" value="N-terminal nucleophile aminohydrolases (Ntn hydrolases)"/>
    <property type="match status" value="1"/>
</dbReference>
<dbReference type="AlphaFoldDB" id="A0AAW1S7A1"/>
<evidence type="ECO:0008006" key="3">
    <source>
        <dbReference type="Google" id="ProtNLM"/>
    </source>
</evidence>
<reference evidence="1 2" key="1">
    <citation type="journal article" date="2024" name="Nat. Commun.">
        <title>Phylogenomics reveals the evolutionary origins of lichenization in chlorophyte algae.</title>
        <authorList>
            <person name="Puginier C."/>
            <person name="Libourel C."/>
            <person name="Otte J."/>
            <person name="Skaloud P."/>
            <person name="Haon M."/>
            <person name="Grisel S."/>
            <person name="Petersen M."/>
            <person name="Berrin J.G."/>
            <person name="Delaux P.M."/>
            <person name="Dal Grande F."/>
            <person name="Keller J."/>
        </authorList>
    </citation>
    <scope>NUCLEOTIDE SEQUENCE [LARGE SCALE GENOMIC DNA]</scope>
    <source>
        <strain evidence="1 2">SAG 2145</strain>
    </source>
</reference>
<evidence type="ECO:0000313" key="1">
    <source>
        <dbReference type="EMBL" id="KAK9841353.1"/>
    </source>
</evidence>
<accession>A0AAW1S7A1</accession>
<dbReference type="InterPro" id="IPR029055">
    <property type="entry name" value="Ntn_hydrolases_N"/>
</dbReference>